<evidence type="ECO:0000259" key="5">
    <source>
        <dbReference type="PROSITE" id="PS51634"/>
    </source>
</evidence>
<sequence>MDCNACEFCLDKKKNGGPGLKRKACLYKQRGGGPAAGGSQSADGAGAQQPAEAAPARAPSPPAGAESGGDQIPAAAAPSPAQPPSPAPAAAAAGVASAAGATATPGVASAAAPASSGGGHPPQALRQTPAAVPAMPPMDMGAQLAAAVQQQAAVQQAQARAQAQAAAQAHPHAQEEALGGPSLPFAMTSAPRAMVPQPPQQPAAVAPPQPPPQPEVQRASSAGPSEAGSSSAADAELGAEEDYKAVHLVGDGLDDDRAPLNELPVNKSSSKKASTPAAAVPSTPLKTPEIEALLANGGSSPLLELADLIGARGAAASAPAGGAPEMSPLFQLANMLDRTPRLPMPRPSMGSADRPVEASGIVGVLLGSSLAASPNSAANTPDQLRQDLKRALDHSFSSRDPAASEMMPPPAARPSGGGAQEKKAPKRNLEESLATDGVGLSPLSSQLVKGLFDKMGNDDFDLGELVVGGMDQGGEEKAERRKSTSGSSKRGKRQEKEKGKPVKCRCDKSGCLKRYCVCFAVGNLCSAECVCKGCENDDSTEERRQKRAAAIAAMEKKKANAFKPRIGGEEGTDAVHLIGCNCKKSGCIKRYCECYQSGVKCSDNCKCVDCKNPFGAFEGCKRSEPAPEAKAASSPARLRSPGGGPRSPRQPASPADTLIAAAAAAEKAAAMEVDYPRGSSHGAPASAAPVGPFPAGIGPSPAAPGILRMMTSIDGKKISPSMQASREAAETLARAAAEAINAPTPKGFPMLTPAGKPQPKAVSSSDPASSVGPATTMADIHRPVQALAPPGIF</sequence>
<feature type="compositionally biased region" description="Pro residues" evidence="4">
    <location>
        <begin position="196"/>
        <end position="214"/>
    </location>
</feature>
<evidence type="ECO:0000313" key="6">
    <source>
        <dbReference type="EnsemblProtists" id="EOD18239"/>
    </source>
</evidence>
<evidence type="ECO:0000256" key="2">
    <source>
        <dbReference type="ARBA" id="ARBA00007267"/>
    </source>
</evidence>
<dbReference type="GO" id="GO:0006355">
    <property type="term" value="P:regulation of DNA-templated transcription"/>
    <property type="evidence" value="ECO:0007669"/>
    <property type="project" value="TreeGrafter"/>
</dbReference>
<evidence type="ECO:0000256" key="1">
    <source>
        <dbReference type="ARBA" id="ARBA00004123"/>
    </source>
</evidence>
<feature type="compositionally biased region" description="Low complexity" evidence="4">
    <location>
        <begin position="267"/>
        <end position="284"/>
    </location>
</feature>
<comment type="subcellular location">
    <subcellularLocation>
        <location evidence="1">Nucleus</location>
    </subcellularLocation>
</comment>
<keyword evidence="3" id="KW-0539">Nucleus</keyword>
<dbReference type="GO" id="GO:0005634">
    <property type="term" value="C:nucleus"/>
    <property type="evidence" value="ECO:0007669"/>
    <property type="project" value="UniProtKB-SubCell"/>
</dbReference>
<evidence type="ECO:0000256" key="3">
    <source>
        <dbReference type="ARBA" id="ARBA00023242"/>
    </source>
</evidence>
<dbReference type="AlphaFoldDB" id="A0A0D3J404"/>
<feature type="domain" description="CRC" evidence="5">
    <location>
        <begin position="500"/>
        <end position="615"/>
    </location>
</feature>
<evidence type="ECO:0000256" key="4">
    <source>
        <dbReference type="SAM" id="MobiDB-lite"/>
    </source>
</evidence>
<dbReference type="GeneID" id="19046240"/>
<dbReference type="PaxDb" id="2903-EOD18239"/>
<dbReference type="KEGG" id="ehx:EMIHUDRAFT_447991"/>
<dbReference type="STRING" id="2903.R1EBG1"/>
<dbReference type="RefSeq" id="XP_005770668.1">
    <property type="nucleotide sequence ID" value="XM_005770611.1"/>
</dbReference>
<proteinExistence type="inferred from homology"/>
<dbReference type="InterPro" id="IPR005172">
    <property type="entry name" value="CRC"/>
</dbReference>
<dbReference type="Pfam" id="PF03638">
    <property type="entry name" value="TCR"/>
    <property type="match status" value="2"/>
</dbReference>
<dbReference type="PANTHER" id="PTHR12446:SF34">
    <property type="entry name" value="PROTEIN LIN-54 HOMOLOG"/>
    <property type="match status" value="1"/>
</dbReference>
<dbReference type="OMA" id="FANESTH"/>
<feature type="region of interest" description="Disordered" evidence="4">
    <location>
        <begin position="466"/>
        <end position="496"/>
    </location>
</feature>
<feature type="compositionally biased region" description="Low complexity" evidence="4">
    <location>
        <begin position="628"/>
        <end position="654"/>
    </location>
</feature>
<organism evidence="6 7">
    <name type="scientific">Emiliania huxleyi (strain CCMP1516)</name>
    <dbReference type="NCBI Taxonomy" id="280463"/>
    <lineage>
        <taxon>Eukaryota</taxon>
        <taxon>Haptista</taxon>
        <taxon>Haptophyta</taxon>
        <taxon>Prymnesiophyceae</taxon>
        <taxon>Isochrysidales</taxon>
        <taxon>Noelaerhabdaceae</taxon>
        <taxon>Emiliania</taxon>
    </lineage>
</organism>
<dbReference type="Proteomes" id="UP000013827">
    <property type="component" value="Unassembled WGS sequence"/>
</dbReference>
<accession>A0A0D3J404</accession>
<dbReference type="SMART" id="SM01114">
    <property type="entry name" value="CXC"/>
    <property type="match status" value="2"/>
</dbReference>
<dbReference type="PROSITE" id="PS51634">
    <property type="entry name" value="CRC"/>
    <property type="match status" value="1"/>
</dbReference>
<name>A0A0D3J404_EMIH1</name>
<comment type="similarity">
    <text evidence="2">Belongs to the lin-54 family.</text>
</comment>
<reference evidence="7" key="1">
    <citation type="journal article" date="2013" name="Nature">
        <title>Pan genome of the phytoplankton Emiliania underpins its global distribution.</title>
        <authorList>
            <person name="Read B.A."/>
            <person name="Kegel J."/>
            <person name="Klute M.J."/>
            <person name="Kuo A."/>
            <person name="Lefebvre S.C."/>
            <person name="Maumus F."/>
            <person name="Mayer C."/>
            <person name="Miller J."/>
            <person name="Monier A."/>
            <person name="Salamov A."/>
            <person name="Young J."/>
            <person name="Aguilar M."/>
            <person name="Claverie J.M."/>
            <person name="Frickenhaus S."/>
            <person name="Gonzalez K."/>
            <person name="Herman E.K."/>
            <person name="Lin Y.C."/>
            <person name="Napier J."/>
            <person name="Ogata H."/>
            <person name="Sarno A.F."/>
            <person name="Shmutz J."/>
            <person name="Schroeder D."/>
            <person name="de Vargas C."/>
            <person name="Verret F."/>
            <person name="von Dassow P."/>
            <person name="Valentin K."/>
            <person name="Van de Peer Y."/>
            <person name="Wheeler G."/>
            <person name="Dacks J.B."/>
            <person name="Delwiche C.F."/>
            <person name="Dyhrman S.T."/>
            <person name="Glockner G."/>
            <person name="John U."/>
            <person name="Richards T."/>
            <person name="Worden A.Z."/>
            <person name="Zhang X."/>
            <person name="Grigoriev I.V."/>
            <person name="Allen A.E."/>
            <person name="Bidle K."/>
            <person name="Borodovsky M."/>
            <person name="Bowler C."/>
            <person name="Brownlee C."/>
            <person name="Cock J.M."/>
            <person name="Elias M."/>
            <person name="Gladyshev V.N."/>
            <person name="Groth M."/>
            <person name="Guda C."/>
            <person name="Hadaegh A."/>
            <person name="Iglesias-Rodriguez M.D."/>
            <person name="Jenkins J."/>
            <person name="Jones B.M."/>
            <person name="Lawson T."/>
            <person name="Leese F."/>
            <person name="Lindquist E."/>
            <person name="Lobanov A."/>
            <person name="Lomsadze A."/>
            <person name="Malik S.B."/>
            <person name="Marsh M.E."/>
            <person name="Mackinder L."/>
            <person name="Mock T."/>
            <person name="Mueller-Roeber B."/>
            <person name="Pagarete A."/>
            <person name="Parker M."/>
            <person name="Probert I."/>
            <person name="Quesneville H."/>
            <person name="Raines C."/>
            <person name="Rensing S.A."/>
            <person name="Riano-Pachon D.M."/>
            <person name="Richier S."/>
            <person name="Rokitta S."/>
            <person name="Shiraiwa Y."/>
            <person name="Soanes D.M."/>
            <person name="van der Giezen M."/>
            <person name="Wahlund T.M."/>
            <person name="Williams B."/>
            <person name="Wilson W."/>
            <person name="Wolfe G."/>
            <person name="Wurch L.L."/>
        </authorList>
    </citation>
    <scope>NUCLEOTIDE SEQUENCE</scope>
</reference>
<feature type="region of interest" description="Disordered" evidence="4">
    <location>
        <begin position="395"/>
        <end position="427"/>
    </location>
</feature>
<feature type="compositionally biased region" description="Low complexity" evidence="4">
    <location>
        <begin position="215"/>
        <end position="236"/>
    </location>
</feature>
<dbReference type="PANTHER" id="PTHR12446">
    <property type="entry name" value="TESMIN/TSO1-RELATED"/>
    <property type="match status" value="1"/>
</dbReference>
<protein>
    <recommendedName>
        <fullName evidence="5">CRC domain-containing protein</fullName>
    </recommendedName>
</protein>
<evidence type="ECO:0000313" key="7">
    <source>
        <dbReference type="Proteomes" id="UP000013827"/>
    </source>
</evidence>
<feature type="region of interest" description="Disordered" evidence="4">
    <location>
        <begin position="28"/>
        <end position="284"/>
    </location>
</feature>
<dbReference type="EnsemblProtists" id="EOD18239">
    <property type="protein sequence ID" value="EOD18239"/>
    <property type="gene ID" value="EMIHUDRAFT_447991"/>
</dbReference>
<feature type="region of interest" description="Disordered" evidence="4">
    <location>
        <begin position="621"/>
        <end position="654"/>
    </location>
</feature>
<reference evidence="6" key="2">
    <citation type="submission" date="2024-10" db="UniProtKB">
        <authorList>
            <consortium name="EnsemblProtists"/>
        </authorList>
    </citation>
    <scope>IDENTIFICATION</scope>
</reference>
<dbReference type="HOGENOM" id="CLU_354291_0_0_1"/>
<dbReference type="InterPro" id="IPR028307">
    <property type="entry name" value="Lin-54_fam"/>
</dbReference>
<keyword evidence="7" id="KW-1185">Reference proteome</keyword>
<dbReference type="InterPro" id="IPR033467">
    <property type="entry name" value="Tesmin/TSO1-like_CXC"/>
</dbReference>
<feature type="compositionally biased region" description="Low complexity" evidence="4">
    <location>
        <begin position="88"/>
        <end position="171"/>
    </location>
</feature>
<dbReference type="eggNOG" id="KOG1171">
    <property type="taxonomic scope" value="Eukaryota"/>
</dbReference>
<feature type="compositionally biased region" description="Low complexity" evidence="4">
    <location>
        <begin position="37"/>
        <end position="79"/>
    </location>
</feature>
<feature type="region of interest" description="Disordered" evidence="4">
    <location>
        <begin position="743"/>
        <end position="793"/>
    </location>
</feature>